<accession>A0ABP9D0C4</accession>
<evidence type="ECO:0000256" key="2">
    <source>
        <dbReference type="ARBA" id="ARBA00022801"/>
    </source>
</evidence>
<dbReference type="InterPro" id="IPR036526">
    <property type="entry name" value="C-N_Hydrolase_sf"/>
</dbReference>
<dbReference type="Proteomes" id="UP001500839">
    <property type="component" value="Unassembled WGS sequence"/>
</dbReference>
<dbReference type="EMBL" id="BAABKQ010000001">
    <property type="protein sequence ID" value="GAA4823554.1"/>
    <property type="molecule type" value="Genomic_DNA"/>
</dbReference>
<proteinExistence type="inferred from homology"/>
<dbReference type="GO" id="GO:0016787">
    <property type="term" value="F:hydrolase activity"/>
    <property type="evidence" value="ECO:0007669"/>
    <property type="project" value="UniProtKB-KW"/>
</dbReference>
<evidence type="ECO:0000256" key="3">
    <source>
        <dbReference type="SAM" id="MobiDB-lite"/>
    </source>
</evidence>
<dbReference type="Gene3D" id="3.60.110.10">
    <property type="entry name" value="Carbon-nitrogen hydrolase"/>
    <property type="match status" value="1"/>
</dbReference>
<feature type="domain" description="CN hydrolase" evidence="4">
    <location>
        <begin position="1"/>
        <end position="265"/>
    </location>
</feature>
<keyword evidence="6" id="KW-1185">Reference proteome</keyword>
<name>A0ABP9D0C4_9ACTN</name>
<protein>
    <submittedName>
        <fullName evidence="5">Carbon-nitrogen hydrolase family protein</fullName>
    </submittedName>
</protein>
<dbReference type="RefSeq" id="WP_200173587.1">
    <property type="nucleotide sequence ID" value="NZ_BAABKQ010000001.1"/>
</dbReference>
<dbReference type="InterPro" id="IPR050345">
    <property type="entry name" value="Aliph_Amidase/BUP"/>
</dbReference>
<dbReference type="PROSITE" id="PS50263">
    <property type="entry name" value="CN_HYDROLASE"/>
    <property type="match status" value="1"/>
</dbReference>
<dbReference type="PANTHER" id="PTHR43674:SF16">
    <property type="entry name" value="CARBON-NITROGEN FAMILY, PUTATIVE (AFU_ORTHOLOGUE AFUA_5G02350)-RELATED"/>
    <property type="match status" value="1"/>
</dbReference>
<gene>
    <name evidence="5" type="ORF">GCM10023353_35420</name>
</gene>
<feature type="region of interest" description="Disordered" evidence="3">
    <location>
        <begin position="288"/>
        <end position="312"/>
    </location>
</feature>
<dbReference type="InterPro" id="IPR001110">
    <property type="entry name" value="UPF0012_CS"/>
</dbReference>
<evidence type="ECO:0000259" key="4">
    <source>
        <dbReference type="PROSITE" id="PS50263"/>
    </source>
</evidence>
<keyword evidence="2 5" id="KW-0378">Hydrolase</keyword>
<evidence type="ECO:0000313" key="6">
    <source>
        <dbReference type="Proteomes" id="UP001500839"/>
    </source>
</evidence>
<comment type="similarity">
    <text evidence="1">Belongs to the carbon-nitrogen hydrolase superfamily. NIT1/NIT2 family.</text>
</comment>
<dbReference type="Pfam" id="PF00795">
    <property type="entry name" value="CN_hydrolase"/>
    <property type="match status" value="1"/>
</dbReference>
<evidence type="ECO:0000313" key="5">
    <source>
        <dbReference type="EMBL" id="GAA4823554.1"/>
    </source>
</evidence>
<feature type="region of interest" description="Disordered" evidence="3">
    <location>
        <begin position="45"/>
        <end position="65"/>
    </location>
</feature>
<dbReference type="SUPFAM" id="SSF56317">
    <property type="entry name" value="Carbon-nitrogen hydrolase"/>
    <property type="match status" value="1"/>
</dbReference>
<sequence length="312" mass="32402">MRVALLQGPESVDVDGALAEVAASARSAAESGAVILVCSELTSTGYRRPLSPEPRPDGDAAGPIGRTMSQAARESGIAIAYGYVEQGRGGGTGGGEDRALYNAVAVVGADGALLAHYRKTHLYRPAEEDARPSVGGAPDDAHFTPGDDPVVQFSLGGLTCGILICYDVEFPEAVRAHALAGTDWLLVPTALVYPDDHVARILVPARAVESQLFISYVNRIGQEPGAFEGSPVTYYCGHTCAVAPDSTEFARAGDEAELLVVDLDPELLARSRRRNTYLRDRRTDLYGTSGDGMAGGGTVGGGAGARSAEGPA</sequence>
<dbReference type="PROSITE" id="PS01227">
    <property type="entry name" value="UPF0012"/>
    <property type="match status" value="1"/>
</dbReference>
<evidence type="ECO:0000256" key="1">
    <source>
        <dbReference type="ARBA" id="ARBA00010613"/>
    </source>
</evidence>
<dbReference type="PANTHER" id="PTHR43674">
    <property type="entry name" value="NITRILASE C965.09-RELATED"/>
    <property type="match status" value="1"/>
</dbReference>
<reference evidence="6" key="1">
    <citation type="journal article" date="2019" name="Int. J. Syst. Evol. Microbiol.">
        <title>The Global Catalogue of Microorganisms (GCM) 10K type strain sequencing project: providing services to taxonomists for standard genome sequencing and annotation.</title>
        <authorList>
            <consortium name="The Broad Institute Genomics Platform"/>
            <consortium name="The Broad Institute Genome Sequencing Center for Infectious Disease"/>
            <person name="Wu L."/>
            <person name="Ma J."/>
        </authorList>
    </citation>
    <scope>NUCLEOTIDE SEQUENCE [LARGE SCALE GENOMIC DNA]</scope>
    <source>
        <strain evidence="6">JCM 18542</strain>
    </source>
</reference>
<dbReference type="InterPro" id="IPR003010">
    <property type="entry name" value="C-N_Hydrolase"/>
</dbReference>
<comment type="caution">
    <text evidence="5">The sequence shown here is derived from an EMBL/GenBank/DDBJ whole genome shotgun (WGS) entry which is preliminary data.</text>
</comment>
<feature type="compositionally biased region" description="Gly residues" evidence="3">
    <location>
        <begin position="289"/>
        <end position="304"/>
    </location>
</feature>
<organism evidence="5 6">
    <name type="scientific">Tomitella cavernea</name>
    <dbReference type="NCBI Taxonomy" id="1387982"/>
    <lineage>
        <taxon>Bacteria</taxon>
        <taxon>Bacillati</taxon>
        <taxon>Actinomycetota</taxon>
        <taxon>Actinomycetes</taxon>
        <taxon>Mycobacteriales</taxon>
        <taxon>Tomitella</taxon>
    </lineage>
</organism>